<gene>
    <name evidence="2" type="ORF">CEPIT_LOCUS26990</name>
</gene>
<comment type="caution">
    <text evidence="2">The sequence shown here is derived from an EMBL/GenBank/DDBJ whole genome shotgun (WGS) entry which is preliminary data.</text>
</comment>
<reference evidence="2" key="1">
    <citation type="submission" date="2022-07" db="EMBL/GenBank/DDBJ databases">
        <authorList>
            <person name="Macas J."/>
            <person name="Novak P."/>
            <person name="Neumann P."/>
        </authorList>
    </citation>
    <scope>NUCLEOTIDE SEQUENCE</scope>
</reference>
<feature type="compositionally biased region" description="Polar residues" evidence="1">
    <location>
        <begin position="1"/>
        <end position="11"/>
    </location>
</feature>
<name>A0AAV0ER67_9ASTE</name>
<sequence length="144" mass="15725">MSLSDVTTTISMLPPTPVNRRRSRHSDTTPVTRDSDHNGTATITSPLSPCRLAARPPPLALLPIPSSHPRSLYKSSHRRPPSPATTSADSLRHCQHPPPLTTTFDHHPIDHHRQQPQPMTTTANENRHHGGAIVPAMASSSTLR</sequence>
<accession>A0AAV0ER67</accession>
<dbReference type="Proteomes" id="UP001152523">
    <property type="component" value="Unassembled WGS sequence"/>
</dbReference>
<feature type="compositionally biased region" description="Polar residues" evidence="1">
    <location>
        <begin position="115"/>
        <end position="124"/>
    </location>
</feature>
<evidence type="ECO:0000313" key="3">
    <source>
        <dbReference type="Proteomes" id="UP001152523"/>
    </source>
</evidence>
<evidence type="ECO:0000313" key="2">
    <source>
        <dbReference type="EMBL" id="CAH9125742.1"/>
    </source>
</evidence>
<dbReference type="EMBL" id="CAMAPF010000938">
    <property type="protein sequence ID" value="CAH9125742.1"/>
    <property type="molecule type" value="Genomic_DNA"/>
</dbReference>
<organism evidence="2 3">
    <name type="scientific">Cuscuta epithymum</name>
    <dbReference type="NCBI Taxonomy" id="186058"/>
    <lineage>
        <taxon>Eukaryota</taxon>
        <taxon>Viridiplantae</taxon>
        <taxon>Streptophyta</taxon>
        <taxon>Embryophyta</taxon>
        <taxon>Tracheophyta</taxon>
        <taxon>Spermatophyta</taxon>
        <taxon>Magnoliopsida</taxon>
        <taxon>eudicotyledons</taxon>
        <taxon>Gunneridae</taxon>
        <taxon>Pentapetalae</taxon>
        <taxon>asterids</taxon>
        <taxon>lamiids</taxon>
        <taxon>Solanales</taxon>
        <taxon>Convolvulaceae</taxon>
        <taxon>Cuscuteae</taxon>
        <taxon>Cuscuta</taxon>
        <taxon>Cuscuta subgen. Cuscuta</taxon>
    </lineage>
</organism>
<protein>
    <submittedName>
        <fullName evidence="2">Uncharacterized protein</fullName>
    </submittedName>
</protein>
<dbReference type="AlphaFoldDB" id="A0AAV0ER67"/>
<evidence type="ECO:0000256" key="1">
    <source>
        <dbReference type="SAM" id="MobiDB-lite"/>
    </source>
</evidence>
<feature type="compositionally biased region" description="Polar residues" evidence="1">
    <location>
        <begin position="28"/>
        <end position="45"/>
    </location>
</feature>
<proteinExistence type="predicted"/>
<feature type="compositionally biased region" description="Basic and acidic residues" evidence="1">
    <location>
        <begin position="104"/>
        <end position="113"/>
    </location>
</feature>
<keyword evidence="3" id="KW-1185">Reference proteome</keyword>
<feature type="region of interest" description="Disordered" evidence="1">
    <location>
        <begin position="1"/>
        <end position="124"/>
    </location>
</feature>